<protein>
    <submittedName>
        <fullName evidence="8">RND family efflux transporter, MFP subunit</fullName>
    </submittedName>
</protein>
<dbReference type="Gene3D" id="2.40.50.100">
    <property type="match status" value="1"/>
</dbReference>
<dbReference type="Gene3D" id="1.10.287.470">
    <property type="entry name" value="Helix hairpin bin"/>
    <property type="match status" value="1"/>
</dbReference>
<dbReference type="Pfam" id="PF25967">
    <property type="entry name" value="RND-MFP_C"/>
    <property type="match status" value="1"/>
</dbReference>
<organism evidence="8 9">
    <name type="scientific">Desulfocicer vacuolatum DSM 3385</name>
    <dbReference type="NCBI Taxonomy" id="1121400"/>
    <lineage>
        <taxon>Bacteria</taxon>
        <taxon>Pseudomonadati</taxon>
        <taxon>Thermodesulfobacteriota</taxon>
        <taxon>Desulfobacteria</taxon>
        <taxon>Desulfobacterales</taxon>
        <taxon>Desulfobacteraceae</taxon>
        <taxon>Desulfocicer</taxon>
    </lineage>
</organism>
<dbReference type="NCBIfam" id="TIGR01730">
    <property type="entry name" value="RND_mfp"/>
    <property type="match status" value="1"/>
</dbReference>
<dbReference type="InterPro" id="IPR058627">
    <property type="entry name" value="MdtA-like_C"/>
</dbReference>
<evidence type="ECO:0000256" key="3">
    <source>
        <dbReference type="ARBA" id="ARBA00022448"/>
    </source>
</evidence>
<dbReference type="Gene3D" id="2.40.30.170">
    <property type="match status" value="1"/>
</dbReference>
<sequence>MKKTIFILSTLAIVMLASGVAFTQKIKKNASGEPTGISQVTPNSVPQISHSVILEKLTMIQMENSKQYPGTVKACKETRLAFRVGGPLIKVNVKAGDRVKKGEILMQIDPRDFKDKIGVLNAQLGGALARLDNARQDFRRMKQLFDEKVIPQADFDRVTTGKDTAASGVKAIRAQLNIARHHLEYTTLKAPYNGIITQTHIENFEMVAPGRVMVGLHDISNLEININVPENEIINHPLESGKKAWVRFPSLGQQQFSVTLKEWNTTADRATRSYGTTFTLPRPRGIQIFPGMTAEIQWPGSKDQNQTLTIPSKAVVNDSTGTAHVWRFDPKTAMAAKTPVMLGALYGSSRVVVKSGLMPGDLIVTDGMDFITDTMKLSPTLANTGTARTSSQERIQ</sequence>
<evidence type="ECO:0000256" key="2">
    <source>
        <dbReference type="ARBA" id="ARBA00009477"/>
    </source>
</evidence>
<keyword evidence="4" id="KW-0732">Signal</keyword>
<evidence type="ECO:0000259" key="5">
    <source>
        <dbReference type="Pfam" id="PF25876"/>
    </source>
</evidence>
<dbReference type="GO" id="GO:0015562">
    <property type="term" value="F:efflux transmembrane transporter activity"/>
    <property type="evidence" value="ECO:0007669"/>
    <property type="project" value="TreeGrafter"/>
</dbReference>
<feature type="domain" description="Multidrug resistance protein MdtA-like alpha-helical hairpin" evidence="5">
    <location>
        <begin position="120"/>
        <end position="186"/>
    </location>
</feature>
<dbReference type="InterPro" id="IPR058624">
    <property type="entry name" value="MdtA-like_HH"/>
</dbReference>
<dbReference type="OrthoDB" id="5508703at2"/>
<evidence type="ECO:0000259" key="6">
    <source>
        <dbReference type="Pfam" id="PF25917"/>
    </source>
</evidence>
<dbReference type="InterPro" id="IPR006143">
    <property type="entry name" value="RND_pump_MFP"/>
</dbReference>
<evidence type="ECO:0000256" key="4">
    <source>
        <dbReference type="SAM" id="SignalP"/>
    </source>
</evidence>
<feature type="signal peptide" evidence="4">
    <location>
        <begin position="1"/>
        <end position="23"/>
    </location>
</feature>
<name>A0A1W2C025_9BACT</name>
<dbReference type="EMBL" id="FWXY01000010">
    <property type="protein sequence ID" value="SMC78068.1"/>
    <property type="molecule type" value="Genomic_DNA"/>
</dbReference>
<dbReference type="Pfam" id="PF25876">
    <property type="entry name" value="HH_MFP_RND"/>
    <property type="match status" value="1"/>
</dbReference>
<accession>A0A1W2C025</accession>
<evidence type="ECO:0000259" key="7">
    <source>
        <dbReference type="Pfam" id="PF25967"/>
    </source>
</evidence>
<evidence type="ECO:0000313" key="9">
    <source>
        <dbReference type="Proteomes" id="UP000192418"/>
    </source>
</evidence>
<gene>
    <name evidence="8" type="ORF">SAMN02746065_11013</name>
</gene>
<dbReference type="AlphaFoldDB" id="A0A1W2C025"/>
<dbReference type="Gene3D" id="2.40.420.20">
    <property type="match status" value="1"/>
</dbReference>
<dbReference type="Pfam" id="PF25917">
    <property type="entry name" value="BSH_RND"/>
    <property type="match status" value="1"/>
</dbReference>
<proteinExistence type="inferred from homology"/>
<dbReference type="SUPFAM" id="SSF111369">
    <property type="entry name" value="HlyD-like secretion proteins"/>
    <property type="match status" value="1"/>
</dbReference>
<dbReference type="GO" id="GO:1990281">
    <property type="term" value="C:efflux pump complex"/>
    <property type="evidence" value="ECO:0007669"/>
    <property type="project" value="TreeGrafter"/>
</dbReference>
<feature type="chain" id="PRO_5012099692" evidence="4">
    <location>
        <begin position="24"/>
        <end position="396"/>
    </location>
</feature>
<feature type="domain" description="Multidrug resistance protein MdtA-like C-terminal permuted SH3" evidence="7">
    <location>
        <begin position="307"/>
        <end position="369"/>
    </location>
</feature>
<reference evidence="8 9" key="1">
    <citation type="submission" date="2017-04" db="EMBL/GenBank/DDBJ databases">
        <authorList>
            <person name="Afonso C.L."/>
            <person name="Miller P.J."/>
            <person name="Scott M.A."/>
            <person name="Spackman E."/>
            <person name="Goraichik I."/>
            <person name="Dimitrov K.M."/>
            <person name="Suarez D.L."/>
            <person name="Swayne D.E."/>
        </authorList>
    </citation>
    <scope>NUCLEOTIDE SEQUENCE [LARGE SCALE GENOMIC DNA]</scope>
    <source>
        <strain evidence="8 9">DSM 3385</strain>
    </source>
</reference>
<comment type="subcellular location">
    <subcellularLocation>
        <location evidence="1">Cell envelope</location>
    </subcellularLocation>
</comment>
<dbReference type="PANTHER" id="PTHR30469">
    <property type="entry name" value="MULTIDRUG RESISTANCE PROTEIN MDTA"/>
    <property type="match status" value="1"/>
</dbReference>
<dbReference type="Proteomes" id="UP000192418">
    <property type="component" value="Unassembled WGS sequence"/>
</dbReference>
<dbReference type="InterPro" id="IPR058625">
    <property type="entry name" value="MdtA-like_BSH"/>
</dbReference>
<dbReference type="PANTHER" id="PTHR30469:SF20">
    <property type="entry name" value="EFFLUX RND TRANSPORTER PERIPLASMIC ADAPTOR SUBUNIT"/>
    <property type="match status" value="1"/>
</dbReference>
<evidence type="ECO:0000313" key="8">
    <source>
        <dbReference type="EMBL" id="SMC78068.1"/>
    </source>
</evidence>
<feature type="domain" description="Multidrug resistance protein MdtA-like barrel-sandwich hybrid" evidence="6">
    <location>
        <begin position="83"/>
        <end position="207"/>
    </location>
</feature>
<comment type="similarity">
    <text evidence="2">Belongs to the membrane fusion protein (MFP) (TC 8.A.1) family.</text>
</comment>
<dbReference type="RefSeq" id="WP_084069161.1">
    <property type="nucleotide sequence ID" value="NZ_FWXY01000010.1"/>
</dbReference>
<dbReference type="STRING" id="1121400.SAMN02746065_11013"/>
<evidence type="ECO:0000256" key="1">
    <source>
        <dbReference type="ARBA" id="ARBA00004196"/>
    </source>
</evidence>
<keyword evidence="9" id="KW-1185">Reference proteome</keyword>
<keyword evidence="3" id="KW-0813">Transport</keyword>